<dbReference type="Proteomes" id="UP000069015">
    <property type="component" value="Chromosome 1"/>
</dbReference>
<evidence type="ECO:0000313" key="3">
    <source>
        <dbReference type="Proteomes" id="UP000069015"/>
    </source>
</evidence>
<organism evidence="2 3">
    <name type="scientific">Pseudoalteromonas rubra</name>
    <dbReference type="NCBI Taxonomy" id="43658"/>
    <lineage>
        <taxon>Bacteria</taxon>
        <taxon>Pseudomonadati</taxon>
        <taxon>Pseudomonadota</taxon>
        <taxon>Gammaproteobacteria</taxon>
        <taxon>Alteromonadales</taxon>
        <taxon>Pseudoalteromonadaceae</taxon>
        <taxon>Pseudoalteromonas</taxon>
    </lineage>
</organism>
<dbReference type="PANTHER" id="PTHR36842">
    <property type="entry name" value="PROTEIN TOLB HOMOLOG"/>
    <property type="match status" value="1"/>
</dbReference>
<evidence type="ECO:0000256" key="1">
    <source>
        <dbReference type="SAM" id="SignalP"/>
    </source>
</evidence>
<protein>
    <submittedName>
        <fullName evidence="2">Uncharacterized protein</fullName>
    </submittedName>
</protein>
<dbReference type="KEGG" id="prr:AT705_11600"/>
<dbReference type="SUPFAM" id="SSF82171">
    <property type="entry name" value="DPP6 N-terminal domain-like"/>
    <property type="match status" value="1"/>
</dbReference>
<sequence>MVVQLMRTSFAAVCAACLLFIVSTQARANDWQTLHTEHFRVHYTPTQQAWARSAAVELELVRDLVLQQQGRALDSIADVVVFDPINGANGFALPSTGTPLMALFTTPPQSDSVIANSPGWQQLLILHEYIHLVHLSQPSRSVWRQHLRDWFDIYDLSSAVLPRWVSEGYATLLESRMTGRGRLYDNYSEALLRAFARQGALLSYGALSNGDGSYRSSAMAYLLGVRFLAWLEDKHGKETLDAVWTRVHGVHKRSFASAFEGAFGQSAPQLYRRFIAEYTYFAMTQERDLDTLNSPLWQEFDYAASDPVLSPDGLQIALTERSRDGERWLRVYKTEDNIEAKQAFDKAQQAILAADPTDIADKSPAVFKREQVAELAASDFAGIQYPQWLDQETLYFVARARVDETRGNRVNDLYRWHIPSGEVTRLTQSLGIRRFTLLDADTLFAEQVRSGFSELVRVEISSNTVTPLSARNLGTVYDYPQLASDKRQLAYLKTALNGNWKLYIQDLQSGTVRGVPMPQGYQYLTAPSWQADGQGLYFIAGLNGQLGVYRYDIKQNSLYLITTGQAVFEQLVPRADQPLLYAQTTPQGTRLHALDSQIAEQPVTALSEDFAVPLGKTDTVVLPEAQIYDAEEQTITHSDYQWLKQNASVALSAQASTAASELLSVGVKGSDLLQQLSWQLGLTQSSDNVLDGSFAALRYRWGDWRFDAHLSNYRLDSRHQHAEAQPVRLHGTGLSTSVSYEWRFDTLSVAPFAAVTHYDDEGDEAMTTQWTGLEHGWQYYQQDSALGYRLKAAILRGDSQGHGYDWQGYGKVWDWPWFAGVQSQYRDAQLLRLGGFDNNILSGRTRSDLVLSPELPFQFATGRHYYGYELASSWSLGQPRLFIKHHHLDGLRIAKSYGVKWQVDLSQQVLGWANWFAPAGMTDLHFDLGVARVESDLAEDSLRAWLGLWYAL</sequence>
<feature type="signal peptide" evidence="1">
    <location>
        <begin position="1"/>
        <end position="28"/>
    </location>
</feature>
<dbReference type="PANTHER" id="PTHR36842:SF1">
    <property type="entry name" value="PROTEIN TOLB"/>
    <property type="match status" value="1"/>
</dbReference>
<evidence type="ECO:0000313" key="2">
    <source>
        <dbReference type="EMBL" id="ALU43533.1"/>
    </source>
</evidence>
<dbReference type="EMBL" id="CP013611">
    <property type="protein sequence ID" value="ALU43533.1"/>
    <property type="molecule type" value="Genomic_DNA"/>
</dbReference>
<dbReference type="AlphaFoldDB" id="A0A0U2P901"/>
<reference evidence="2 3" key="1">
    <citation type="submission" date="2015-12" db="EMBL/GenBank/DDBJ databases">
        <title>Complete genome sequence of Pseudoalteromonas rubra SCSIO 6842, harboring a conjugative plasmid.</title>
        <authorList>
            <person name="Li B."/>
            <person name="Wang X."/>
        </authorList>
    </citation>
    <scope>NUCLEOTIDE SEQUENCE [LARGE SCALE GENOMIC DNA]</scope>
    <source>
        <strain evidence="2 3">SCSIO 6842</strain>
    </source>
</reference>
<name>A0A0U2P901_9GAMM</name>
<accession>A0A0U2P901</accession>
<proteinExistence type="predicted"/>
<gene>
    <name evidence="2" type="ORF">AT705_11600</name>
</gene>
<keyword evidence="1" id="KW-0732">Signal</keyword>
<dbReference type="Gene3D" id="2.120.10.30">
    <property type="entry name" value="TolB, C-terminal domain"/>
    <property type="match status" value="1"/>
</dbReference>
<dbReference type="InterPro" id="IPR011042">
    <property type="entry name" value="6-blade_b-propeller_TolB-like"/>
</dbReference>
<feature type="chain" id="PRO_5006831674" evidence="1">
    <location>
        <begin position="29"/>
        <end position="952"/>
    </location>
</feature>